<evidence type="ECO:0000313" key="5">
    <source>
        <dbReference type="Proteomes" id="UP000749559"/>
    </source>
</evidence>
<dbReference type="AlphaFoldDB" id="A0A8S4PSH3"/>
<dbReference type="PRINTS" id="PR00846">
    <property type="entry name" value="GLHYDRLASE56"/>
</dbReference>
<protein>
    <recommendedName>
        <fullName evidence="3">Hyaluronidase</fullName>
        <ecNumber evidence="3">3.2.1.35</ecNumber>
    </recommendedName>
</protein>
<comment type="caution">
    <text evidence="4">The sequence shown here is derived from an EMBL/GenBank/DDBJ whole genome shotgun (WGS) entry which is preliminary data.</text>
</comment>
<evidence type="ECO:0000256" key="2">
    <source>
        <dbReference type="ARBA" id="ARBA00023157"/>
    </source>
</evidence>
<dbReference type="Proteomes" id="UP000749559">
    <property type="component" value="Unassembled WGS sequence"/>
</dbReference>
<comment type="similarity">
    <text evidence="1 3">Belongs to the glycosyl hydrolase 56 family.</text>
</comment>
<dbReference type="PANTHER" id="PTHR11769:SF35">
    <property type="entry name" value="HYALURONIDASE"/>
    <property type="match status" value="1"/>
</dbReference>
<dbReference type="GO" id="GO:0030214">
    <property type="term" value="P:hyaluronan catabolic process"/>
    <property type="evidence" value="ECO:0007669"/>
    <property type="project" value="TreeGrafter"/>
</dbReference>
<feature type="non-terminal residue" evidence="4">
    <location>
        <position position="194"/>
    </location>
</feature>
<evidence type="ECO:0000256" key="1">
    <source>
        <dbReference type="ARBA" id="ARBA00008871"/>
    </source>
</evidence>
<keyword evidence="3" id="KW-0326">Glycosidase</keyword>
<dbReference type="GO" id="GO:0005975">
    <property type="term" value="P:carbohydrate metabolic process"/>
    <property type="evidence" value="ECO:0007669"/>
    <property type="project" value="InterPro"/>
</dbReference>
<keyword evidence="5" id="KW-1185">Reference proteome</keyword>
<dbReference type="InterPro" id="IPR018155">
    <property type="entry name" value="Hyaluronidase"/>
</dbReference>
<dbReference type="EC" id="3.2.1.35" evidence="3"/>
<evidence type="ECO:0000313" key="4">
    <source>
        <dbReference type="EMBL" id="CAH1796278.1"/>
    </source>
</evidence>
<keyword evidence="2" id="KW-1015">Disulfide bond</keyword>
<dbReference type="Pfam" id="PF01630">
    <property type="entry name" value="Glyco_hydro_56"/>
    <property type="match status" value="1"/>
</dbReference>
<dbReference type="GO" id="GO:0004415">
    <property type="term" value="F:hyalurononglucosaminidase activity"/>
    <property type="evidence" value="ECO:0007669"/>
    <property type="project" value="UniProtKB-UniRule"/>
</dbReference>
<dbReference type="InterPro" id="IPR017853">
    <property type="entry name" value="GH"/>
</dbReference>
<feature type="non-terminal residue" evidence="4">
    <location>
        <position position="1"/>
    </location>
</feature>
<organism evidence="4 5">
    <name type="scientific">Owenia fusiformis</name>
    <name type="common">Polychaete worm</name>
    <dbReference type="NCBI Taxonomy" id="6347"/>
    <lineage>
        <taxon>Eukaryota</taxon>
        <taxon>Metazoa</taxon>
        <taxon>Spiralia</taxon>
        <taxon>Lophotrochozoa</taxon>
        <taxon>Annelida</taxon>
        <taxon>Polychaeta</taxon>
        <taxon>Sedentaria</taxon>
        <taxon>Canalipalpata</taxon>
        <taxon>Sabellida</taxon>
        <taxon>Oweniida</taxon>
        <taxon>Oweniidae</taxon>
        <taxon>Owenia</taxon>
    </lineage>
</organism>
<evidence type="ECO:0000256" key="3">
    <source>
        <dbReference type="RuleBase" id="RU610713"/>
    </source>
</evidence>
<gene>
    <name evidence="4" type="ORF">OFUS_LOCUS20705</name>
</gene>
<dbReference type="SUPFAM" id="SSF51445">
    <property type="entry name" value="(Trans)glycosidases"/>
    <property type="match status" value="1"/>
</dbReference>
<name>A0A8S4PSH3_OWEFU</name>
<sequence>FYSSQLGTYPYVDKQGNQHNGGIPQHVNLTSHLNKVKSDIIRVIPDQNFQGIGVIDWESWVPTWGRNYNSKTIYHKLSEADVSRKHPSWNHSQIQNVAKSEFEKAARDMMEQTVKISNETRPGGYWGYYLFPECYNYAGTRQCSTKTKQQNDKLSWLFSASTALFPSVYLPSKLKTKTLKQNFVHGQIQEAQRV</sequence>
<dbReference type="Gene3D" id="3.20.20.70">
    <property type="entry name" value="Aldolase class I"/>
    <property type="match status" value="1"/>
</dbReference>
<dbReference type="PANTHER" id="PTHR11769">
    <property type="entry name" value="HYALURONIDASE"/>
    <property type="match status" value="1"/>
</dbReference>
<dbReference type="EMBL" id="CAIIXF020000010">
    <property type="protein sequence ID" value="CAH1796278.1"/>
    <property type="molecule type" value="Genomic_DNA"/>
</dbReference>
<proteinExistence type="inferred from homology"/>
<accession>A0A8S4PSH3</accession>
<dbReference type="InterPro" id="IPR013785">
    <property type="entry name" value="Aldolase_TIM"/>
</dbReference>
<dbReference type="OrthoDB" id="5796153at2759"/>
<reference evidence="4" key="1">
    <citation type="submission" date="2022-03" db="EMBL/GenBank/DDBJ databases">
        <authorList>
            <person name="Martin C."/>
        </authorList>
    </citation>
    <scope>NUCLEOTIDE SEQUENCE</scope>
</reference>
<keyword evidence="3" id="KW-0378">Hydrolase</keyword>
<comment type="catalytic activity">
    <reaction evidence="3">
        <text>Random hydrolysis of (1-&gt;4)-linkages between N-acetyl-beta-D-glucosamine and D-glucuronate residues in hyaluronate.</text>
        <dbReference type="EC" id="3.2.1.35"/>
    </reaction>
</comment>